<accession>A0A7C5X169</accession>
<organism evidence="1">
    <name type="scientific">Thermocrinis ruber</name>
    <dbReference type="NCBI Taxonomy" id="75906"/>
    <lineage>
        <taxon>Bacteria</taxon>
        <taxon>Pseudomonadati</taxon>
        <taxon>Aquificota</taxon>
        <taxon>Aquificia</taxon>
        <taxon>Aquificales</taxon>
        <taxon>Aquificaceae</taxon>
        <taxon>Thermocrinis</taxon>
    </lineage>
</organism>
<proteinExistence type="predicted"/>
<evidence type="ECO:0000313" key="1">
    <source>
        <dbReference type="EMBL" id="HHO74135.1"/>
    </source>
</evidence>
<comment type="caution">
    <text evidence="1">The sequence shown here is derived from an EMBL/GenBank/DDBJ whole genome shotgun (WGS) entry which is preliminary data.</text>
</comment>
<protein>
    <submittedName>
        <fullName evidence="1">Uncharacterized protein</fullName>
    </submittedName>
</protein>
<gene>
    <name evidence="1" type="ORF">ENN04_05775</name>
</gene>
<name>A0A7C5X169_9AQUI</name>
<dbReference type="AlphaFoldDB" id="A0A7C5X169"/>
<sequence length="253" mass="29010">MKAYDYLIKCPSFPLIAKKFPDFVEFSKSVEVIPWEEEFALTDFNPEVIDFLVFLDGLLEMKAITQEEYEKEVAKLPSYASKTGGVAFIEDNVVSFRDPNPPEHIIVHEIGHCYFKENDRVWSASYGGGESLFWLILRQDLPLNELSIFQWHSWIRRTLEGQVEEVAKELVRKLSKLNLPIYPHIYTYQLWAGTMGVDAGKIPPNLLFDLESKEWERVEVSKAGLLSFLANLIVGAGLGDSTYMAYLQALFML</sequence>
<dbReference type="EMBL" id="DSAC01000070">
    <property type="protein sequence ID" value="HHO74135.1"/>
    <property type="molecule type" value="Genomic_DNA"/>
</dbReference>
<reference evidence="1" key="1">
    <citation type="journal article" date="2020" name="mSystems">
        <title>Genome- and Community-Level Interaction Insights into Carbon Utilization and Element Cycling Functions of Hydrothermarchaeota in Hydrothermal Sediment.</title>
        <authorList>
            <person name="Zhou Z."/>
            <person name="Liu Y."/>
            <person name="Xu W."/>
            <person name="Pan J."/>
            <person name="Luo Z.H."/>
            <person name="Li M."/>
        </authorList>
    </citation>
    <scope>NUCLEOTIDE SEQUENCE [LARGE SCALE GENOMIC DNA]</scope>
    <source>
        <strain evidence="1">SpSt-114</strain>
    </source>
</reference>